<dbReference type="AlphaFoldDB" id="A0A0L0T4I8"/>
<sequence length="248" mass="24049">MASSPGTPAPSDAVGVPVVVGIGPRLVAPLAIGAGATTTAAASATVAPCAAGTVATTVSRYASGTGRGGGGGSDASDTLHVAASVELGKLFAEGVGAEQEGAVGAGNVGALGKDFAELEVLDDRVSAGAFDGTVADDGELEGVDGSGAGVPDDRAQAAGVCGDALGSVLGVVEVELVVDNVQQVHEWHERADDVTKVLLMLAVAVVALLDSLSAPKTAPLTIMDAEAGATDTLRVSEPGRTAEQPGEA</sequence>
<reference evidence="2" key="2">
    <citation type="submission" date="2009-11" db="EMBL/GenBank/DDBJ databases">
        <title>The Genome Sequence of Allomyces macrogynus strain ATCC 38327.</title>
        <authorList>
            <consortium name="The Broad Institute Genome Sequencing Platform"/>
            <person name="Russ C."/>
            <person name="Cuomo C."/>
            <person name="Shea T."/>
            <person name="Young S.K."/>
            <person name="Zeng Q."/>
            <person name="Koehrsen M."/>
            <person name="Haas B."/>
            <person name="Borodovsky M."/>
            <person name="Guigo R."/>
            <person name="Alvarado L."/>
            <person name="Berlin A."/>
            <person name="Borenstein D."/>
            <person name="Chen Z."/>
            <person name="Engels R."/>
            <person name="Freedman E."/>
            <person name="Gellesch M."/>
            <person name="Goldberg J."/>
            <person name="Griggs A."/>
            <person name="Gujja S."/>
            <person name="Heiman D."/>
            <person name="Hepburn T."/>
            <person name="Howarth C."/>
            <person name="Jen D."/>
            <person name="Larson L."/>
            <person name="Lewis B."/>
            <person name="Mehta T."/>
            <person name="Park D."/>
            <person name="Pearson M."/>
            <person name="Roberts A."/>
            <person name="Saif S."/>
            <person name="Shenoy N."/>
            <person name="Sisk P."/>
            <person name="Stolte C."/>
            <person name="Sykes S."/>
            <person name="Walk T."/>
            <person name="White J."/>
            <person name="Yandava C."/>
            <person name="Burger G."/>
            <person name="Gray M.W."/>
            <person name="Holland P.W.H."/>
            <person name="King N."/>
            <person name="Lang F.B.F."/>
            <person name="Roger A.J."/>
            <person name="Ruiz-Trillo I."/>
            <person name="Lander E."/>
            <person name="Nusbaum C."/>
        </authorList>
    </citation>
    <scope>NUCLEOTIDE SEQUENCE [LARGE SCALE GENOMIC DNA]</scope>
    <source>
        <strain evidence="2">ATCC 38327</strain>
    </source>
</reference>
<accession>A0A0L0T4I8</accession>
<dbReference type="EMBL" id="GG745362">
    <property type="protein sequence ID" value="KNE69733.1"/>
    <property type="molecule type" value="Genomic_DNA"/>
</dbReference>
<keyword evidence="2" id="KW-1185">Reference proteome</keyword>
<reference evidence="1 2" key="1">
    <citation type="submission" date="2009-11" db="EMBL/GenBank/DDBJ databases">
        <title>Annotation of Allomyces macrogynus ATCC 38327.</title>
        <authorList>
            <consortium name="The Broad Institute Genome Sequencing Platform"/>
            <person name="Russ C."/>
            <person name="Cuomo C."/>
            <person name="Burger G."/>
            <person name="Gray M.W."/>
            <person name="Holland P.W.H."/>
            <person name="King N."/>
            <person name="Lang F.B.F."/>
            <person name="Roger A.J."/>
            <person name="Ruiz-Trillo I."/>
            <person name="Young S.K."/>
            <person name="Zeng Q."/>
            <person name="Gargeya S."/>
            <person name="Fitzgerald M."/>
            <person name="Haas B."/>
            <person name="Abouelleil A."/>
            <person name="Alvarado L."/>
            <person name="Arachchi H.M."/>
            <person name="Berlin A."/>
            <person name="Chapman S.B."/>
            <person name="Gearin G."/>
            <person name="Goldberg J."/>
            <person name="Griggs A."/>
            <person name="Gujja S."/>
            <person name="Hansen M."/>
            <person name="Heiman D."/>
            <person name="Howarth C."/>
            <person name="Larimer J."/>
            <person name="Lui A."/>
            <person name="MacDonald P.J.P."/>
            <person name="McCowen C."/>
            <person name="Montmayeur A."/>
            <person name="Murphy C."/>
            <person name="Neiman D."/>
            <person name="Pearson M."/>
            <person name="Priest M."/>
            <person name="Roberts A."/>
            <person name="Saif S."/>
            <person name="Shea T."/>
            <person name="Sisk P."/>
            <person name="Stolte C."/>
            <person name="Sykes S."/>
            <person name="Wortman J."/>
            <person name="Nusbaum C."/>
            <person name="Birren B."/>
        </authorList>
    </citation>
    <scope>NUCLEOTIDE SEQUENCE [LARGE SCALE GENOMIC DNA]</scope>
    <source>
        <strain evidence="1 2">ATCC 38327</strain>
    </source>
</reference>
<name>A0A0L0T4I8_ALLM3</name>
<protein>
    <submittedName>
        <fullName evidence="1">Uncharacterized protein</fullName>
    </submittedName>
</protein>
<dbReference type="VEuPathDB" id="FungiDB:AMAG_14274"/>
<organism evidence="1 2">
    <name type="scientific">Allomyces macrogynus (strain ATCC 38327)</name>
    <name type="common">Allomyces javanicus var. macrogynus</name>
    <dbReference type="NCBI Taxonomy" id="578462"/>
    <lineage>
        <taxon>Eukaryota</taxon>
        <taxon>Fungi</taxon>
        <taxon>Fungi incertae sedis</taxon>
        <taxon>Blastocladiomycota</taxon>
        <taxon>Blastocladiomycetes</taxon>
        <taxon>Blastocladiales</taxon>
        <taxon>Blastocladiaceae</taxon>
        <taxon>Allomyces</taxon>
    </lineage>
</organism>
<dbReference type="Proteomes" id="UP000054350">
    <property type="component" value="Unassembled WGS sequence"/>
</dbReference>
<evidence type="ECO:0000313" key="2">
    <source>
        <dbReference type="Proteomes" id="UP000054350"/>
    </source>
</evidence>
<evidence type="ECO:0000313" key="1">
    <source>
        <dbReference type="EMBL" id="KNE69733.1"/>
    </source>
</evidence>
<proteinExistence type="predicted"/>
<gene>
    <name evidence="1" type="ORF">AMAG_14274</name>
</gene>